<keyword evidence="2" id="KW-0520">NAD</keyword>
<dbReference type="Pfam" id="PF00389">
    <property type="entry name" value="2-Hacid_dh"/>
    <property type="match status" value="1"/>
</dbReference>
<dbReference type="CDD" id="cd05300">
    <property type="entry name" value="2-Hacid_dh_1"/>
    <property type="match status" value="1"/>
</dbReference>
<keyword evidence="7" id="KW-1185">Reference proteome</keyword>
<dbReference type="InterPro" id="IPR036291">
    <property type="entry name" value="NAD(P)-bd_dom_sf"/>
</dbReference>
<dbReference type="RefSeq" id="WP_344955378.1">
    <property type="nucleotide sequence ID" value="NZ_BAABCX010000001.1"/>
</dbReference>
<dbReference type="PANTHER" id="PTHR43333:SF1">
    <property type="entry name" value="D-ISOMER SPECIFIC 2-HYDROXYACID DEHYDROGENASE NAD-BINDING DOMAIN-CONTAINING PROTEIN"/>
    <property type="match status" value="1"/>
</dbReference>
<evidence type="ECO:0000256" key="3">
    <source>
        <dbReference type="RuleBase" id="RU003719"/>
    </source>
</evidence>
<protein>
    <submittedName>
        <fullName evidence="6">D-2-hydroxyacid dehydrogenase</fullName>
    </submittedName>
</protein>
<evidence type="ECO:0000313" key="7">
    <source>
        <dbReference type="Proteomes" id="UP001500795"/>
    </source>
</evidence>
<sequence>MTHVVLLSGPDQSPLPGLDGLERKARLTLATDETSLRQSLPEADILLVTDFRTDLLERAWPDQPKLKWVHAASAGVDRLCFPALRDSDIVLTNARGNFERGIAEYVLGAVLMFAKDTLTNLHLQRSRSWQHRDTETLVGKRVLVVGAGAIGAEVARVLGAMGMRVTGVARSPRVQPPFARVVGQDQLLEQLPQADYVVVTAPLTPRTRGLFDRHAFRAMAPHARFINVGRGPIVVTEDLLHSLQSGEIAGAALDVFDPEPLPPEHPLWTLPNVMISAHMAGDLVGWERRLGEQFMANFARFERGESLLNVVDKSSGFITNGR</sequence>
<accession>A0ABP6VCW1</accession>
<dbReference type="EMBL" id="BAABCX010000001">
    <property type="protein sequence ID" value="GAA3532731.1"/>
    <property type="molecule type" value="Genomic_DNA"/>
</dbReference>
<evidence type="ECO:0000313" key="6">
    <source>
        <dbReference type="EMBL" id="GAA3532731.1"/>
    </source>
</evidence>
<dbReference type="SUPFAM" id="SSF51735">
    <property type="entry name" value="NAD(P)-binding Rossmann-fold domains"/>
    <property type="match status" value="1"/>
</dbReference>
<evidence type="ECO:0000256" key="1">
    <source>
        <dbReference type="ARBA" id="ARBA00023002"/>
    </source>
</evidence>
<reference evidence="7" key="1">
    <citation type="journal article" date="2019" name="Int. J. Syst. Evol. Microbiol.">
        <title>The Global Catalogue of Microorganisms (GCM) 10K type strain sequencing project: providing services to taxonomists for standard genome sequencing and annotation.</title>
        <authorList>
            <consortium name="The Broad Institute Genomics Platform"/>
            <consortium name="The Broad Institute Genome Sequencing Center for Infectious Disease"/>
            <person name="Wu L."/>
            <person name="Ma J."/>
        </authorList>
    </citation>
    <scope>NUCLEOTIDE SEQUENCE [LARGE SCALE GENOMIC DNA]</scope>
    <source>
        <strain evidence="7">JCM 17110</strain>
    </source>
</reference>
<dbReference type="PANTHER" id="PTHR43333">
    <property type="entry name" value="2-HACID_DH_C DOMAIN-CONTAINING PROTEIN"/>
    <property type="match status" value="1"/>
</dbReference>
<feature type="domain" description="D-isomer specific 2-hydroxyacid dehydrogenase catalytic" evidence="4">
    <location>
        <begin position="30"/>
        <end position="311"/>
    </location>
</feature>
<organism evidence="6 7">
    <name type="scientific">Zobellella aerophila</name>
    <dbReference type="NCBI Taxonomy" id="870480"/>
    <lineage>
        <taxon>Bacteria</taxon>
        <taxon>Pseudomonadati</taxon>
        <taxon>Pseudomonadota</taxon>
        <taxon>Gammaproteobacteria</taxon>
        <taxon>Aeromonadales</taxon>
        <taxon>Aeromonadaceae</taxon>
        <taxon>Zobellella</taxon>
    </lineage>
</organism>
<feature type="domain" description="D-isomer specific 2-hydroxyacid dehydrogenase NAD-binding" evidence="5">
    <location>
        <begin position="108"/>
        <end position="280"/>
    </location>
</feature>
<dbReference type="Gene3D" id="3.40.50.720">
    <property type="entry name" value="NAD(P)-binding Rossmann-like Domain"/>
    <property type="match status" value="2"/>
</dbReference>
<dbReference type="SUPFAM" id="SSF52283">
    <property type="entry name" value="Formate/glycerate dehydrogenase catalytic domain-like"/>
    <property type="match status" value="1"/>
</dbReference>
<dbReference type="Pfam" id="PF02826">
    <property type="entry name" value="2-Hacid_dh_C"/>
    <property type="match status" value="1"/>
</dbReference>
<evidence type="ECO:0000259" key="4">
    <source>
        <dbReference type="Pfam" id="PF00389"/>
    </source>
</evidence>
<dbReference type="InterPro" id="IPR006139">
    <property type="entry name" value="D-isomer_2_OHA_DH_cat_dom"/>
</dbReference>
<gene>
    <name evidence="6" type="ORF">GCM10022394_10080</name>
</gene>
<comment type="caution">
    <text evidence="6">The sequence shown here is derived from an EMBL/GenBank/DDBJ whole genome shotgun (WGS) entry which is preliminary data.</text>
</comment>
<comment type="similarity">
    <text evidence="3">Belongs to the D-isomer specific 2-hydroxyacid dehydrogenase family.</text>
</comment>
<dbReference type="InterPro" id="IPR006140">
    <property type="entry name" value="D-isomer_DH_NAD-bd"/>
</dbReference>
<evidence type="ECO:0000256" key="2">
    <source>
        <dbReference type="ARBA" id="ARBA00023027"/>
    </source>
</evidence>
<dbReference type="Proteomes" id="UP001500795">
    <property type="component" value="Unassembled WGS sequence"/>
</dbReference>
<name>A0ABP6VCW1_9GAMM</name>
<keyword evidence="1 3" id="KW-0560">Oxidoreductase</keyword>
<evidence type="ECO:0000259" key="5">
    <source>
        <dbReference type="Pfam" id="PF02826"/>
    </source>
</evidence>
<proteinExistence type="inferred from homology"/>